<keyword evidence="2" id="KW-0732">Signal</keyword>
<accession>A0AAE3ADM2</accession>
<evidence type="ECO:0000313" key="3">
    <source>
        <dbReference type="EMBL" id="MCC2128862.1"/>
    </source>
</evidence>
<organism evidence="3 4">
    <name type="scientific">Brotocaccenecus cirricatena</name>
    <dbReference type="NCBI Taxonomy" id="3064195"/>
    <lineage>
        <taxon>Bacteria</taxon>
        <taxon>Bacillati</taxon>
        <taxon>Bacillota</taxon>
        <taxon>Clostridia</taxon>
        <taxon>Eubacteriales</taxon>
        <taxon>Oscillospiraceae</taxon>
        <taxon>Brotocaccenecus</taxon>
    </lineage>
</organism>
<dbReference type="PROSITE" id="PS51257">
    <property type="entry name" value="PROKAR_LIPOPROTEIN"/>
    <property type="match status" value="1"/>
</dbReference>
<feature type="compositionally biased region" description="Low complexity" evidence="1">
    <location>
        <begin position="35"/>
        <end position="51"/>
    </location>
</feature>
<dbReference type="RefSeq" id="WP_302928163.1">
    <property type="nucleotide sequence ID" value="NZ_JAJEPW010000009.1"/>
</dbReference>
<protein>
    <submittedName>
        <fullName evidence="3">Uncharacterized protein</fullName>
    </submittedName>
</protein>
<evidence type="ECO:0000256" key="1">
    <source>
        <dbReference type="SAM" id="MobiDB-lite"/>
    </source>
</evidence>
<sequence>MKKLQIMAGMLSVLLLAGCGGAGASAKTTEGDPPQVASAAASGTTAAQNGNENPSEVVTQDEAERPGPVDAEPSGEKKTNSSAGEAKPAAEVPPVQVLPAETVPPETPPTGSAPSEPVTDEAAPQPEEKAFAMDYWLAYAKDYAVSIGLVLDPAAAGTWDTPIRCSSKTEDVLAAYIRDDLTYYKDQEGCTAVWIWAEQIGDGQYELFIGRG</sequence>
<keyword evidence="4" id="KW-1185">Reference proteome</keyword>
<comment type="caution">
    <text evidence="3">The sequence shown here is derived from an EMBL/GenBank/DDBJ whole genome shotgun (WGS) entry which is preliminary data.</text>
</comment>
<proteinExistence type="predicted"/>
<feature type="chain" id="PRO_5042164509" evidence="2">
    <location>
        <begin position="27"/>
        <end position="212"/>
    </location>
</feature>
<dbReference type="AlphaFoldDB" id="A0AAE3ADM2"/>
<dbReference type="EMBL" id="JAJEPW010000009">
    <property type="protein sequence ID" value="MCC2128862.1"/>
    <property type="molecule type" value="Genomic_DNA"/>
</dbReference>
<name>A0AAE3ADM2_9FIRM</name>
<evidence type="ECO:0000313" key="4">
    <source>
        <dbReference type="Proteomes" id="UP001199319"/>
    </source>
</evidence>
<feature type="signal peptide" evidence="2">
    <location>
        <begin position="1"/>
        <end position="26"/>
    </location>
</feature>
<evidence type="ECO:0000256" key="2">
    <source>
        <dbReference type="SAM" id="SignalP"/>
    </source>
</evidence>
<feature type="region of interest" description="Disordered" evidence="1">
    <location>
        <begin position="22"/>
        <end position="124"/>
    </location>
</feature>
<gene>
    <name evidence="3" type="ORF">LKD37_04905</name>
</gene>
<dbReference type="Proteomes" id="UP001199319">
    <property type="component" value="Unassembled WGS sequence"/>
</dbReference>
<reference evidence="3" key="1">
    <citation type="submission" date="2021-10" db="EMBL/GenBank/DDBJ databases">
        <title>Anaerobic single-cell dispensing facilitates the cultivation of human gut bacteria.</title>
        <authorList>
            <person name="Afrizal A."/>
        </authorList>
    </citation>
    <scope>NUCLEOTIDE SEQUENCE</scope>
    <source>
        <strain evidence="3">CLA-AA-H272</strain>
    </source>
</reference>